<dbReference type="AlphaFoldDB" id="A0A1F7Z0Q3"/>
<reference evidence="3 4" key="1">
    <citation type="journal article" date="2016" name="Nat. Commun.">
        <title>Thousands of microbial genomes shed light on interconnected biogeochemical processes in an aquifer system.</title>
        <authorList>
            <person name="Anantharaman K."/>
            <person name="Brown C.T."/>
            <person name="Hug L.A."/>
            <person name="Sharon I."/>
            <person name="Castelle C.J."/>
            <person name="Probst A.J."/>
            <person name="Thomas B.C."/>
            <person name="Singh A."/>
            <person name="Wilkins M.J."/>
            <person name="Karaoz U."/>
            <person name="Brodie E.L."/>
            <person name="Williams K.H."/>
            <person name="Hubbard S.S."/>
            <person name="Banfield J.F."/>
        </authorList>
    </citation>
    <scope>NUCLEOTIDE SEQUENCE [LARGE SCALE GENOMIC DNA]</scope>
</reference>
<keyword evidence="1" id="KW-0812">Transmembrane</keyword>
<feature type="transmembrane region" description="Helical" evidence="1">
    <location>
        <begin position="42"/>
        <end position="61"/>
    </location>
</feature>
<keyword evidence="1" id="KW-0472">Membrane</keyword>
<feature type="transmembrane region" description="Helical" evidence="1">
    <location>
        <begin position="143"/>
        <end position="162"/>
    </location>
</feature>
<feature type="transmembrane region" description="Helical" evidence="1">
    <location>
        <begin position="12"/>
        <end position="30"/>
    </location>
</feature>
<sequence>MLSQFFLQNLHFAVNILAAMVFSWCFWLYFDVWLARKRMDEALKFLGFLFLTVSFVIHAVHLESTITEQIINELAYERILITTRLGGYLLIAISLFLEPSLSHPHKNKEQRIKDKVQSRNGELQGVSGALMISMFGAQIPGYVAASMFFPLAGVSVALLYLYKSTYGLEFHLRRVAYAFFILSLFELISLRELFIGNSNVSVFKLAAPFASLWTLEHLTLFIGVLILGKWVFSYLLKRLQTQLYIFFSLAILFIFVISTLSFTWLLLGNVQKEAENQLETSVKVLEYALDTRKSELLSDAQVFAQDAKVTDAISADQKPQLANLASEYLLTKKLSFLTVVNENGQVVARGEEPERIGDSLSSNTLIKRSLLSESNFSVMSRDGVLAPDVFVSASAPVKKDNEVIGAVWVGVVTDNAFVDGIYKATGLNASIYGEDKISATSLVGEDGSSRRVGVIESNSEIKEQVLGKGEGFTGTTNFLNTPYFVSYLPLKDLDNTPVGMLSVGKPQVTILATAGRSIQGSFIVAGILWLLAILPSYLISSYISKQLK</sequence>
<feature type="transmembrane region" description="Helical" evidence="1">
    <location>
        <begin position="522"/>
        <end position="543"/>
    </location>
</feature>
<dbReference type="Gene3D" id="3.30.450.20">
    <property type="entry name" value="PAS domain"/>
    <property type="match status" value="1"/>
</dbReference>
<feature type="transmembrane region" description="Helical" evidence="1">
    <location>
        <begin position="243"/>
        <end position="267"/>
    </location>
</feature>
<dbReference type="Pfam" id="PF14827">
    <property type="entry name" value="dCache_3"/>
    <property type="match status" value="1"/>
</dbReference>
<feature type="transmembrane region" description="Helical" evidence="1">
    <location>
        <begin position="81"/>
        <end position="101"/>
    </location>
</feature>
<evidence type="ECO:0000256" key="1">
    <source>
        <dbReference type="SAM" id="Phobius"/>
    </source>
</evidence>
<gene>
    <name evidence="3" type="ORF">A3D01_01770</name>
</gene>
<feature type="transmembrane region" description="Helical" evidence="1">
    <location>
        <begin position="174"/>
        <end position="195"/>
    </location>
</feature>
<proteinExistence type="predicted"/>
<dbReference type="EMBL" id="MGGR01000030">
    <property type="protein sequence ID" value="OGM32538.1"/>
    <property type="molecule type" value="Genomic_DNA"/>
</dbReference>
<feature type="transmembrane region" description="Helical" evidence="1">
    <location>
        <begin position="215"/>
        <end position="236"/>
    </location>
</feature>
<keyword evidence="1" id="KW-1133">Transmembrane helix</keyword>
<dbReference type="Proteomes" id="UP000177169">
    <property type="component" value="Unassembled WGS sequence"/>
</dbReference>
<dbReference type="InterPro" id="IPR029150">
    <property type="entry name" value="dCache_3"/>
</dbReference>
<evidence type="ECO:0000259" key="2">
    <source>
        <dbReference type="Pfam" id="PF14827"/>
    </source>
</evidence>
<feature type="domain" description="Double Cache" evidence="2">
    <location>
        <begin position="271"/>
        <end position="507"/>
    </location>
</feature>
<organism evidence="3 4">
    <name type="scientific">Candidatus Woesebacteria bacterium RIFCSPHIGHO2_02_FULL_39_13</name>
    <dbReference type="NCBI Taxonomy" id="1802505"/>
    <lineage>
        <taxon>Bacteria</taxon>
        <taxon>Candidatus Woeseibacteriota</taxon>
    </lineage>
</organism>
<dbReference type="STRING" id="1802505.A3D01_01770"/>
<dbReference type="SUPFAM" id="SSF103190">
    <property type="entry name" value="Sensory domain-like"/>
    <property type="match status" value="1"/>
</dbReference>
<name>A0A1F7Z0Q3_9BACT</name>
<evidence type="ECO:0000313" key="4">
    <source>
        <dbReference type="Proteomes" id="UP000177169"/>
    </source>
</evidence>
<comment type="caution">
    <text evidence="3">The sequence shown here is derived from an EMBL/GenBank/DDBJ whole genome shotgun (WGS) entry which is preliminary data.</text>
</comment>
<accession>A0A1F7Z0Q3</accession>
<protein>
    <recommendedName>
        <fullName evidence="2">Double Cache domain-containing protein</fullName>
    </recommendedName>
</protein>
<evidence type="ECO:0000313" key="3">
    <source>
        <dbReference type="EMBL" id="OGM32538.1"/>
    </source>
</evidence>
<dbReference type="InterPro" id="IPR029151">
    <property type="entry name" value="Sensor-like_sf"/>
</dbReference>